<keyword evidence="3 5" id="KW-1133">Transmembrane helix</keyword>
<dbReference type="Gene3D" id="1.20.120.1630">
    <property type="match status" value="1"/>
</dbReference>
<dbReference type="InterPro" id="IPR007269">
    <property type="entry name" value="ICMT_MeTrfase"/>
</dbReference>
<dbReference type="AlphaFoldDB" id="A0A2W2BWN4"/>
<evidence type="ECO:0000256" key="4">
    <source>
        <dbReference type="ARBA" id="ARBA00023136"/>
    </source>
</evidence>
<comment type="subcellular location">
    <subcellularLocation>
        <location evidence="1">Membrane</location>
        <topology evidence="1">Multi-pass membrane protein</topology>
    </subcellularLocation>
</comment>
<dbReference type="GO" id="GO:0004671">
    <property type="term" value="F:protein C-terminal S-isoprenylcysteine carboxyl O-methyltransferase activity"/>
    <property type="evidence" value="ECO:0007669"/>
    <property type="project" value="InterPro"/>
</dbReference>
<name>A0A2W2BWN4_9HYPH</name>
<gene>
    <name evidence="6" type="ORF">DK847_05310</name>
</gene>
<accession>A0A2W2BWN4</accession>
<dbReference type="Proteomes" id="UP000248795">
    <property type="component" value="Unassembled WGS sequence"/>
</dbReference>
<dbReference type="Pfam" id="PF04140">
    <property type="entry name" value="ICMT"/>
    <property type="match status" value="1"/>
</dbReference>
<proteinExistence type="predicted"/>
<comment type="caution">
    <text evidence="6">The sequence shown here is derived from an EMBL/GenBank/DDBJ whole genome shotgun (WGS) entry which is preliminary data.</text>
</comment>
<evidence type="ECO:0000256" key="5">
    <source>
        <dbReference type="SAM" id="Phobius"/>
    </source>
</evidence>
<evidence type="ECO:0000256" key="1">
    <source>
        <dbReference type="ARBA" id="ARBA00004141"/>
    </source>
</evidence>
<dbReference type="RefSeq" id="WP_111196594.1">
    <property type="nucleotide sequence ID" value="NZ_QKVK01000002.1"/>
</dbReference>
<protein>
    <recommendedName>
        <fullName evidence="8">Isoprenylcysteine carboxyl methyltransferase</fullName>
    </recommendedName>
</protein>
<keyword evidence="7" id="KW-1185">Reference proteome</keyword>
<evidence type="ECO:0000313" key="6">
    <source>
        <dbReference type="EMBL" id="PZF77846.1"/>
    </source>
</evidence>
<evidence type="ECO:0000313" key="7">
    <source>
        <dbReference type="Proteomes" id="UP000248795"/>
    </source>
</evidence>
<organism evidence="6 7">
    <name type="scientific">Aestuariivirga litoralis</name>
    <dbReference type="NCBI Taxonomy" id="2650924"/>
    <lineage>
        <taxon>Bacteria</taxon>
        <taxon>Pseudomonadati</taxon>
        <taxon>Pseudomonadota</taxon>
        <taxon>Alphaproteobacteria</taxon>
        <taxon>Hyphomicrobiales</taxon>
        <taxon>Aestuariivirgaceae</taxon>
        <taxon>Aestuariivirga</taxon>
    </lineage>
</organism>
<evidence type="ECO:0008006" key="8">
    <source>
        <dbReference type="Google" id="ProtNLM"/>
    </source>
</evidence>
<keyword evidence="2 5" id="KW-0812">Transmembrane</keyword>
<dbReference type="EMBL" id="QKVK01000002">
    <property type="protein sequence ID" value="PZF77846.1"/>
    <property type="molecule type" value="Genomic_DNA"/>
</dbReference>
<reference evidence="7" key="1">
    <citation type="submission" date="2018-06" db="EMBL/GenBank/DDBJ databases">
        <title>Aestuariibacter litoralis strain KCTC 52945T.</title>
        <authorList>
            <person name="Li X."/>
            <person name="Salam N."/>
            <person name="Li J.-L."/>
            <person name="Chen Y.-M."/>
            <person name="Yang Z.-W."/>
            <person name="Zhang L.-Y."/>
            <person name="Han M.-X."/>
            <person name="Xiao M."/>
            <person name="Li W.-J."/>
        </authorList>
    </citation>
    <scope>NUCLEOTIDE SEQUENCE [LARGE SCALE GENOMIC DNA]</scope>
    <source>
        <strain evidence="7">KCTC 52945</strain>
    </source>
</reference>
<sequence length="177" mass="20145">MWLHVLILALVTLQRVIELVIAHRNTKKIEARGGFEVGSNRYGFVVALQVLWLAGLWYLVLTYLPPIDQPWIYAYVVLEATRGWIVAALGSSWTTRLMVVPGEKLPDEGFHSWIRHANYFVVAAEIFILPLAFGLIWYALGFGILNLALLFWRMKSEDAALRPLREEPTPAEETPEA</sequence>
<dbReference type="GO" id="GO:0016020">
    <property type="term" value="C:membrane"/>
    <property type="evidence" value="ECO:0007669"/>
    <property type="project" value="UniProtKB-SubCell"/>
</dbReference>
<evidence type="ECO:0000256" key="2">
    <source>
        <dbReference type="ARBA" id="ARBA00022692"/>
    </source>
</evidence>
<feature type="transmembrane region" description="Helical" evidence="5">
    <location>
        <begin position="119"/>
        <end position="152"/>
    </location>
</feature>
<keyword evidence="4 5" id="KW-0472">Membrane</keyword>
<feature type="transmembrane region" description="Helical" evidence="5">
    <location>
        <begin position="42"/>
        <end position="60"/>
    </location>
</feature>
<evidence type="ECO:0000256" key="3">
    <source>
        <dbReference type="ARBA" id="ARBA00022989"/>
    </source>
</evidence>
<feature type="transmembrane region" description="Helical" evidence="5">
    <location>
        <begin position="72"/>
        <end position="99"/>
    </location>
</feature>